<organism evidence="2 3">
    <name type="scientific">Corchorus olitorius</name>
    <dbReference type="NCBI Taxonomy" id="93759"/>
    <lineage>
        <taxon>Eukaryota</taxon>
        <taxon>Viridiplantae</taxon>
        <taxon>Streptophyta</taxon>
        <taxon>Embryophyta</taxon>
        <taxon>Tracheophyta</taxon>
        <taxon>Spermatophyta</taxon>
        <taxon>Magnoliopsida</taxon>
        <taxon>eudicotyledons</taxon>
        <taxon>Gunneridae</taxon>
        <taxon>Pentapetalae</taxon>
        <taxon>rosids</taxon>
        <taxon>malvids</taxon>
        <taxon>Malvales</taxon>
        <taxon>Malvaceae</taxon>
        <taxon>Grewioideae</taxon>
        <taxon>Apeibeae</taxon>
        <taxon>Corchorus</taxon>
    </lineage>
</organism>
<evidence type="ECO:0000256" key="1">
    <source>
        <dbReference type="SAM" id="MobiDB-lite"/>
    </source>
</evidence>
<feature type="compositionally biased region" description="Polar residues" evidence="1">
    <location>
        <begin position="185"/>
        <end position="198"/>
    </location>
</feature>
<dbReference type="EMBL" id="AWUE01012461">
    <property type="protein sequence ID" value="OMP09110.1"/>
    <property type="molecule type" value="Genomic_DNA"/>
</dbReference>
<feature type="compositionally biased region" description="Low complexity" evidence="1">
    <location>
        <begin position="41"/>
        <end position="57"/>
    </location>
</feature>
<feature type="compositionally biased region" description="Polar residues" evidence="1">
    <location>
        <begin position="67"/>
        <end position="128"/>
    </location>
</feature>
<feature type="compositionally biased region" description="Polar residues" evidence="1">
    <location>
        <begin position="136"/>
        <end position="146"/>
    </location>
</feature>
<keyword evidence="3" id="KW-1185">Reference proteome</keyword>
<comment type="caution">
    <text evidence="2">The sequence shown here is derived from an EMBL/GenBank/DDBJ whole genome shotgun (WGS) entry which is preliminary data.</text>
</comment>
<protein>
    <submittedName>
        <fullName evidence="2">Uncharacterized protein</fullName>
    </submittedName>
</protein>
<feature type="compositionally biased region" description="Polar residues" evidence="1">
    <location>
        <begin position="238"/>
        <end position="247"/>
    </location>
</feature>
<evidence type="ECO:0000313" key="2">
    <source>
        <dbReference type="EMBL" id="OMP09110.1"/>
    </source>
</evidence>
<evidence type="ECO:0000313" key="3">
    <source>
        <dbReference type="Proteomes" id="UP000187203"/>
    </source>
</evidence>
<feature type="compositionally biased region" description="Polar residues" evidence="1">
    <location>
        <begin position="1"/>
        <end position="18"/>
    </location>
</feature>
<feature type="compositionally biased region" description="Polar residues" evidence="1">
    <location>
        <begin position="205"/>
        <end position="215"/>
    </location>
</feature>
<feature type="region of interest" description="Disordered" evidence="1">
    <location>
        <begin position="1"/>
        <end position="348"/>
    </location>
</feature>
<proteinExistence type="predicted"/>
<dbReference type="Proteomes" id="UP000187203">
    <property type="component" value="Unassembled WGS sequence"/>
</dbReference>
<dbReference type="AlphaFoldDB" id="A0A1R3KPW2"/>
<feature type="compositionally biased region" description="Low complexity" evidence="1">
    <location>
        <begin position="253"/>
        <end position="272"/>
    </location>
</feature>
<dbReference type="OrthoDB" id="10483695at2759"/>
<name>A0A1R3KPW2_9ROSI</name>
<feature type="compositionally biased region" description="Basic and acidic residues" evidence="1">
    <location>
        <begin position="19"/>
        <end position="35"/>
    </location>
</feature>
<gene>
    <name evidence="2" type="ORF">COLO4_05805</name>
</gene>
<accession>A0A1R3KPW2</accession>
<reference evidence="3" key="1">
    <citation type="submission" date="2013-09" db="EMBL/GenBank/DDBJ databases">
        <title>Corchorus olitorius genome sequencing.</title>
        <authorList>
            <person name="Alam M."/>
            <person name="Haque M.S."/>
            <person name="Islam M.S."/>
            <person name="Emdad E.M."/>
            <person name="Islam M.M."/>
            <person name="Ahmed B."/>
            <person name="Halim A."/>
            <person name="Hossen Q.M.M."/>
            <person name="Hossain M.Z."/>
            <person name="Ahmed R."/>
            <person name="Khan M.M."/>
            <person name="Islam R."/>
            <person name="Rashid M.M."/>
            <person name="Khan S.A."/>
            <person name="Rahman M.S."/>
            <person name="Alam M."/>
            <person name="Yahiya A.S."/>
            <person name="Khan M.S."/>
            <person name="Azam M.S."/>
            <person name="Haque T."/>
            <person name="Lashkar M.Z.H."/>
            <person name="Akhand A.I."/>
            <person name="Morshed G."/>
            <person name="Roy S."/>
            <person name="Uddin K.S."/>
            <person name="Rabeya T."/>
            <person name="Hossain A.S."/>
            <person name="Chowdhury A."/>
            <person name="Snigdha A.R."/>
            <person name="Mortoza M.S."/>
            <person name="Matin S.A."/>
            <person name="Hoque S.M.E."/>
            <person name="Islam M.K."/>
            <person name="Roy D.K."/>
            <person name="Haider R."/>
            <person name="Moosa M.M."/>
            <person name="Elias S.M."/>
            <person name="Hasan A.M."/>
            <person name="Jahan S."/>
            <person name="Shafiuddin M."/>
            <person name="Mahmood N."/>
            <person name="Shommy N.S."/>
        </authorList>
    </citation>
    <scope>NUCLEOTIDE SEQUENCE [LARGE SCALE GENOMIC DNA]</scope>
    <source>
        <strain evidence="3">cv. O-4</strain>
    </source>
</reference>
<sequence length="348" mass="37860">MKNSLQGRDDFPQSNSNPSKEKQQNSEQNPPKDEYLQFPYSSQQSQPSSVQVITSQQNHPKVDYLPPSSQVSDQTKQLQASNGVSSHKSSNQPQIQLPSAQTLSLPQNPPKSNHNQPPSSQTPVQFQTQKEDLRQQKPSFGTSVQSKKQEPAKVNQDVLSNESSNQPQHGKQFSSAQVPPLEQNPGKSDTSPPSNQTSHHFEPKQPQNGVSSGTYPSKHHSSSNQQQQQQPPTEKKSPNQFQQQQPPTEKKSPNQSQQQQQPSAQPFPASEQVTSTVHGNPPPSQPPSVKKPGYNEPVLVFPDPDQRSHSATAAPPRPAAAATTTATTAPSEKAAPPKKSKGGCCSIL</sequence>
<feature type="compositionally biased region" description="Low complexity" evidence="1">
    <location>
        <begin position="310"/>
        <end position="334"/>
    </location>
</feature>
<feature type="compositionally biased region" description="Polar residues" evidence="1">
    <location>
        <begin position="157"/>
        <end position="177"/>
    </location>
</feature>